<dbReference type="EMBL" id="CAMPGE010015276">
    <property type="protein sequence ID" value="CAI2373908.1"/>
    <property type="molecule type" value="Genomic_DNA"/>
</dbReference>
<keyword evidence="3" id="KW-1185">Reference proteome</keyword>
<dbReference type="Proteomes" id="UP001295684">
    <property type="component" value="Unassembled WGS sequence"/>
</dbReference>
<evidence type="ECO:0000256" key="1">
    <source>
        <dbReference type="SAM" id="MobiDB-lite"/>
    </source>
</evidence>
<comment type="caution">
    <text evidence="2">The sequence shown here is derived from an EMBL/GenBank/DDBJ whole genome shotgun (WGS) entry which is preliminary data.</text>
</comment>
<feature type="compositionally biased region" description="Polar residues" evidence="1">
    <location>
        <begin position="172"/>
        <end position="186"/>
    </location>
</feature>
<feature type="region of interest" description="Disordered" evidence="1">
    <location>
        <begin position="165"/>
        <end position="204"/>
    </location>
</feature>
<evidence type="ECO:0000313" key="3">
    <source>
        <dbReference type="Proteomes" id="UP001295684"/>
    </source>
</evidence>
<dbReference type="Gene3D" id="1.10.10.60">
    <property type="entry name" value="Homeodomain-like"/>
    <property type="match status" value="1"/>
</dbReference>
<dbReference type="InterPro" id="IPR009057">
    <property type="entry name" value="Homeodomain-like_sf"/>
</dbReference>
<reference evidence="2" key="1">
    <citation type="submission" date="2023-07" db="EMBL/GenBank/DDBJ databases">
        <authorList>
            <consortium name="AG Swart"/>
            <person name="Singh M."/>
            <person name="Singh A."/>
            <person name="Seah K."/>
            <person name="Emmerich C."/>
        </authorList>
    </citation>
    <scope>NUCLEOTIDE SEQUENCE</scope>
    <source>
        <strain evidence="2">DP1</strain>
    </source>
</reference>
<sequence length="204" mass="23521">MIFQKKKSSHVSNFGSPDTSKLHSLWDFGVKFPTKVPSQALVKQAKPKKKDRAHARQMQHIQLLPYELHKHEFGIILPDVGEESLEVLLDWYEKNYSRPIPNKLQIRRLHELTSLTKSEIRAWTAKVRKYKLVVVRTDDGTRFLAINPSLKPRKYIKSRKYCKIKKSDEDTTNSASTPKQADQAVSSVDKPEAEVKSEEPKVNT</sequence>
<evidence type="ECO:0000313" key="2">
    <source>
        <dbReference type="EMBL" id="CAI2373908.1"/>
    </source>
</evidence>
<dbReference type="AlphaFoldDB" id="A0AAD1XJJ3"/>
<dbReference type="SUPFAM" id="SSF46689">
    <property type="entry name" value="Homeodomain-like"/>
    <property type="match status" value="1"/>
</dbReference>
<feature type="compositionally biased region" description="Basic and acidic residues" evidence="1">
    <location>
        <begin position="189"/>
        <end position="204"/>
    </location>
</feature>
<name>A0AAD1XJJ3_EUPCR</name>
<protein>
    <submittedName>
        <fullName evidence="2">Uncharacterized protein</fullName>
    </submittedName>
</protein>
<proteinExistence type="predicted"/>
<organism evidence="2 3">
    <name type="scientific">Euplotes crassus</name>
    <dbReference type="NCBI Taxonomy" id="5936"/>
    <lineage>
        <taxon>Eukaryota</taxon>
        <taxon>Sar</taxon>
        <taxon>Alveolata</taxon>
        <taxon>Ciliophora</taxon>
        <taxon>Intramacronucleata</taxon>
        <taxon>Spirotrichea</taxon>
        <taxon>Hypotrichia</taxon>
        <taxon>Euplotida</taxon>
        <taxon>Euplotidae</taxon>
        <taxon>Moneuplotes</taxon>
    </lineage>
</organism>
<gene>
    <name evidence="2" type="ORF">ECRASSUSDP1_LOCUS15257</name>
</gene>
<accession>A0AAD1XJJ3</accession>